<dbReference type="SUPFAM" id="SSF48498">
    <property type="entry name" value="Tetracyclin repressor-like, C-terminal domain"/>
    <property type="match status" value="1"/>
</dbReference>
<dbReference type="RefSeq" id="WP_161982575.1">
    <property type="nucleotide sequence ID" value="NZ_BIFT01000002.1"/>
</dbReference>
<evidence type="ECO:0000256" key="3">
    <source>
        <dbReference type="ARBA" id="ARBA00023163"/>
    </source>
</evidence>
<dbReference type="PRINTS" id="PR00455">
    <property type="entry name" value="HTHTETR"/>
</dbReference>
<dbReference type="PROSITE" id="PS01081">
    <property type="entry name" value="HTH_TETR_1"/>
    <property type="match status" value="1"/>
</dbReference>
<dbReference type="GO" id="GO:0045892">
    <property type="term" value="P:negative regulation of DNA-templated transcription"/>
    <property type="evidence" value="ECO:0007669"/>
    <property type="project" value="UniProtKB-ARBA"/>
</dbReference>
<sequence length="213" mass="24468">MPSIPVHVSLKEKQREERERLIVQTAEEVLLEKGFYETSMEEIAARVGISKGTIYLHFKSKDELVTAIIQQNLYVFRADLDAAITQHTTARGKFEAILTYLYQKFMCHNTQFLTSIYSGVELQHKLKEQKNLFREVMDFLLLHIKKIIEDGKAAGEIDPSIATPVIMRAFFSLITPRSYDVWLEQHDDLSLSSDELIAQLGRIFFDGIAQKAD</sequence>
<dbReference type="GO" id="GO:0003700">
    <property type="term" value="F:DNA-binding transcription factor activity"/>
    <property type="evidence" value="ECO:0007669"/>
    <property type="project" value="TreeGrafter"/>
</dbReference>
<protein>
    <submittedName>
        <fullName evidence="6">TetR family transcriptional regulator</fullName>
    </submittedName>
</protein>
<dbReference type="PROSITE" id="PS50977">
    <property type="entry name" value="HTH_TETR_2"/>
    <property type="match status" value="1"/>
</dbReference>
<dbReference type="GO" id="GO:0000976">
    <property type="term" value="F:transcription cis-regulatory region binding"/>
    <property type="evidence" value="ECO:0007669"/>
    <property type="project" value="TreeGrafter"/>
</dbReference>
<dbReference type="PANTHER" id="PTHR30055">
    <property type="entry name" value="HTH-TYPE TRANSCRIPTIONAL REGULATOR RUTR"/>
    <property type="match status" value="1"/>
</dbReference>
<dbReference type="Pfam" id="PF00440">
    <property type="entry name" value="TetR_N"/>
    <property type="match status" value="1"/>
</dbReference>
<dbReference type="InterPro" id="IPR036271">
    <property type="entry name" value="Tet_transcr_reg_TetR-rel_C_sf"/>
</dbReference>
<dbReference type="InterPro" id="IPR023772">
    <property type="entry name" value="DNA-bd_HTH_TetR-type_CS"/>
</dbReference>
<organism evidence="6 7">
    <name type="scientific">Dictyobacter alpinus</name>
    <dbReference type="NCBI Taxonomy" id="2014873"/>
    <lineage>
        <taxon>Bacteria</taxon>
        <taxon>Bacillati</taxon>
        <taxon>Chloroflexota</taxon>
        <taxon>Ktedonobacteria</taxon>
        <taxon>Ktedonobacterales</taxon>
        <taxon>Dictyobacteraceae</taxon>
        <taxon>Dictyobacter</taxon>
    </lineage>
</organism>
<dbReference type="InterPro" id="IPR009057">
    <property type="entry name" value="Homeodomain-like_sf"/>
</dbReference>
<keyword evidence="7" id="KW-1185">Reference proteome</keyword>
<evidence type="ECO:0000256" key="4">
    <source>
        <dbReference type="PROSITE-ProRule" id="PRU00335"/>
    </source>
</evidence>
<dbReference type="AlphaFoldDB" id="A0A402BI75"/>
<dbReference type="PANTHER" id="PTHR30055:SF234">
    <property type="entry name" value="HTH-TYPE TRANSCRIPTIONAL REGULATOR BETI"/>
    <property type="match status" value="1"/>
</dbReference>
<dbReference type="InterPro" id="IPR001647">
    <property type="entry name" value="HTH_TetR"/>
</dbReference>
<dbReference type="EMBL" id="BIFT01000002">
    <property type="protein sequence ID" value="GCE31049.1"/>
    <property type="molecule type" value="Genomic_DNA"/>
</dbReference>
<evidence type="ECO:0000256" key="2">
    <source>
        <dbReference type="ARBA" id="ARBA00023125"/>
    </source>
</evidence>
<reference evidence="7" key="1">
    <citation type="submission" date="2018-12" db="EMBL/GenBank/DDBJ databases">
        <title>Tengunoibacter tsumagoiensis gen. nov., sp. nov., Dictyobacter kobayashii sp. nov., D. alpinus sp. nov., and D. joshuensis sp. nov. and description of Dictyobacteraceae fam. nov. within the order Ktedonobacterales isolated from Tengu-no-mugimeshi.</title>
        <authorList>
            <person name="Wang C.M."/>
            <person name="Zheng Y."/>
            <person name="Sakai Y."/>
            <person name="Toyoda A."/>
            <person name="Minakuchi Y."/>
            <person name="Abe K."/>
            <person name="Yokota A."/>
            <person name="Yabe S."/>
        </authorList>
    </citation>
    <scope>NUCLEOTIDE SEQUENCE [LARGE SCALE GENOMIC DNA]</scope>
    <source>
        <strain evidence="7">Uno16</strain>
    </source>
</reference>
<dbReference type="Gene3D" id="1.10.357.10">
    <property type="entry name" value="Tetracycline Repressor, domain 2"/>
    <property type="match status" value="1"/>
</dbReference>
<feature type="domain" description="HTH tetR-type" evidence="5">
    <location>
        <begin position="16"/>
        <end position="76"/>
    </location>
</feature>
<dbReference type="InterPro" id="IPR050109">
    <property type="entry name" value="HTH-type_TetR-like_transc_reg"/>
</dbReference>
<name>A0A402BI75_9CHLR</name>
<proteinExistence type="predicted"/>
<keyword evidence="2 4" id="KW-0238">DNA-binding</keyword>
<evidence type="ECO:0000256" key="1">
    <source>
        <dbReference type="ARBA" id="ARBA00023015"/>
    </source>
</evidence>
<feature type="DNA-binding region" description="H-T-H motif" evidence="4">
    <location>
        <begin position="39"/>
        <end position="58"/>
    </location>
</feature>
<gene>
    <name evidence="6" type="ORF">KDA_65330</name>
</gene>
<evidence type="ECO:0000259" key="5">
    <source>
        <dbReference type="PROSITE" id="PS50977"/>
    </source>
</evidence>
<keyword evidence="1" id="KW-0805">Transcription regulation</keyword>
<evidence type="ECO:0000313" key="7">
    <source>
        <dbReference type="Proteomes" id="UP000287171"/>
    </source>
</evidence>
<comment type="caution">
    <text evidence="6">The sequence shown here is derived from an EMBL/GenBank/DDBJ whole genome shotgun (WGS) entry which is preliminary data.</text>
</comment>
<accession>A0A402BI75</accession>
<evidence type="ECO:0000313" key="6">
    <source>
        <dbReference type="EMBL" id="GCE31049.1"/>
    </source>
</evidence>
<dbReference type="Proteomes" id="UP000287171">
    <property type="component" value="Unassembled WGS sequence"/>
</dbReference>
<dbReference type="SUPFAM" id="SSF46689">
    <property type="entry name" value="Homeodomain-like"/>
    <property type="match status" value="1"/>
</dbReference>
<keyword evidence="3" id="KW-0804">Transcription</keyword>
<dbReference type="Gene3D" id="1.10.10.60">
    <property type="entry name" value="Homeodomain-like"/>
    <property type="match status" value="1"/>
</dbReference>
<dbReference type="FunFam" id="1.10.10.60:FF:000141">
    <property type="entry name" value="TetR family transcriptional regulator"/>
    <property type="match status" value="1"/>
</dbReference>